<name>A0A1M5T868_FLAJO</name>
<dbReference type="RefSeq" id="WP_073410577.1">
    <property type="nucleotide sequence ID" value="NZ_CP158862.1"/>
</dbReference>
<organism evidence="2 3">
    <name type="scientific">Flavobacterium johnsoniae</name>
    <name type="common">Cytophaga johnsonae</name>
    <dbReference type="NCBI Taxonomy" id="986"/>
    <lineage>
        <taxon>Bacteria</taxon>
        <taxon>Pseudomonadati</taxon>
        <taxon>Bacteroidota</taxon>
        <taxon>Flavobacteriia</taxon>
        <taxon>Flavobacteriales</taxon>
        <taxon>Flavobacteriaceae</taxon>
        <taxon>Flavobacterium</taxon>
    </lineage>
</organism>
<feature type="domain" description="YMGG-like Gly-zipper" evidence="1">
    <location>
        <begin position="92"/>
        <end position="135"/>
    </location>
</feature>
<accession>A0A1M5T868</accession>
<dbReference type="Proteomes" id="UP000184112">
    <property type="component" value="Unassembled WGS sequence"/>
</dbReference>
<sequence length="145" mass="14981">MKGLYILFAVILITSCQNQSKEDLNKAKQASIDSMKVEINKQRVIDSMKTEMAKIKEEQKAESQKEKVVVVQQPANGQAVPAATAKKKGWSATAKGAVIGAGVGAATGAIVSKKKGEGAIIGGLAGAALGTGTGAVIDSKNKKKE</sequence>
<evidence type="ECO:0000313" key="3">
    <source>
        <dbReference type="Proteomes" id="UP000184112"/>
    </source>
</evidence>
<evidence type="ECO:0000313" key="2">
    <source>
        <dbReference type="EMBL" id="SHH46967.1"/>
    </source>
</evidence>
<proteinExistence type="predicted"/>
<dbReference type="EMBL" id="FQWH01000011">
    <property type="protein sequence ID" value="SHH46967.1"/>
    <property type="molecule type" value="Genomic_DNA"/>
</dbReference>
<dbReference type="PROSITE" id="PS51257">
    <property type="entry name" value="PROKAR_LIPOPROTEIN"/>
    <property type="match status" value="1"/>
</dbReference>
<gene>
    <name evidence="2" type="ORF">SAMN05444388_11125</name>
</gene>
<protein>
    <submittedName>
        <fullName evidence="2">Glycine zipper</fullName>
    </submittedName>
</protein>
<dbReference type="InterPro" id="IPR027367">
    <property type="entry name" value="Gly-zipper_YMGG"/>
</dbReference>
<reference evidence="2 3" key="1">
    <citation type="submission" date="2016-11" db="EMBL/GenBank/DDBJ databases">
        <authorList>
            <person name="Jaros S."/>
            <person name="Januszkiewicz K."/>
            <person name="Wedrychowicz H."/>
        </authorList>
    </citation>
    <scope>NUCLEOTIDE SEQUENCE [LARGE SCALE GENOMIC DNA]</scope>
    <source>
        <strain evidence="2 3">DSM 6792</strain>
    </source>
</reference>
<dbReference type="Pfam" id="PF13441">
    <property type="entry name" value="Gly-zipper_YMGG"/>
    <property type="match status" value="1"/>
</dbReference>
<dbReference type="AlphaFoldDB" id="A0A1M5T868"/>
<evidence type="ECO:0000259" key="1">
    <source>
        <dbReference type="Pfam" id="PF13441"/>
    </source>
</evidence>